<feature type="transmembrane region" description="Helical" evidence="6">
    <location>
        <begin position="261"/>
        <end position="285"/>
    </location>
</feature>
<dbReference type="PROSITE" id="PS50850">
    <property type="entry name" value="MFS"/>
    <property type="match status" value="1"/>
</dbReference>
<name>A0A9P9BHY7_9PEZI</name>
<sequence>MCSVYGFAAAIAAATDGYQVGLNAGILANAGFFGTETEAAGKLYLASPILGGWSGILPVGQVTANFALPFLTARYGRKAALYTCWTFLMTSIIAESLARRWEHWLVAKLLAGLGLGCLQGTLPAYISEIAPTRIRGLLLMSYNMWWTVGTFFAYVAMYVIQNQNSGDWLTPVLTQWAQIGIMLIIFVALPESPVWAVSRGQHARAKKSLGRLYQGVKDYNFEQQIEVLSLFVEHEKAVAVARNREKWHAIFRGADGFRTLVALWTIVSQQFTGLVLFSTFGAYFFQQAGIKCITLGIKIAAAISVVLIADRFGRRLIACWGTTIMWLASIAVGILGLVPRTMAGYIGEISSQRLRHYTASFGAGLSCIIGVGMNQLVPSSVNANAWNWGLKSGWFYGGVGLPFVIGMWLLIPETAGRSPAELDELFERKIRPWRFHKTETATQRVVAVDSSATMQPAGK</sequence>
<feature type="transmembrane region" description="Helical" evidence="6">
    <location>
        <begin position="315"/>
        <end position="337"/>
    </location>
</feature>
<protein>
    <recommendedName>
        <fullName evidence="7">Major facilitator superfamily (MFS) profile domain-containing protein</fullName>
    </recommendedName>
</protein>
<dbReference type="PANTHER" id="PTHR48022:SF2">
    <property type="entry name" value="PLASTIDIC GLUCOSE TRANSPORTER 4"/>
    <property type="match status" value="1"/>
</dbReference>
<dbReference type="EMBL" id="JAGTJQ010000014">
    <property type="protein sequence ID" value="KAH7012565.1"/>
    <property type="molecule type" value="Genomic_DNA"/>
</dbReference>
<comment type="subcellular location">
    <subcellularLocation>
        <location evidence="1">Membrane</location>
        <topology evidence="1">Multi-pass membrane protein</topology>
    </subcellularLocation>
</comment>
<feature type="transmembrane region" description="Helical" evidence="6">
    <location>
        <begin position="172"/>
        <end position="189"/>
    </location>
</feature>
<dbReference type="GeneID" id="70190207"/>
<keyword evidence="4 6" id="KW-1133">Transmembrane helix</keyword>
<dbReference type="PROSITE" id="PS00217">
    <property type="entry name" value="SUGAR_TRANSPORT_2"/>
    <property type="match status" value="1"/>
</dbReference>
<dbReference type="GO" id="GO:0005351">
    <property type="term" value="F:carbohydrate:proton symporter activity"/>
    <property type="evidence" value="ECO:0007669"/>
    <property type="project" value="TreeGrafter"/>
</dbReference>
<keyword evidence="9" id="KW-1185">Reference proteome</keyword>
<evidence type="ECO:0000259" key="7">
    <source>
        <dbReference type="PROSITE" id="PS50850"/>
    </source>
</evidence>
<dbReference type="Proteomes" id="UP000756346">
    <property type="component" value="Unassembled WGS sequence"/>
</dbReference>
<keyword evidence="3 6" id="KW-0812">Transmembrane</keyword>
<evidence type="ECO:0000256" key="3">
    <source>
        <dbReference type="ARBA" id="ARBA00022692"/>
    </source>
</evidence>
<feature type="domain" description="Major facilitator superfamily (MFS) profile" evidence="7">
    <location>
        <begin position="9"/>
        <end position="459"/>
    </location>
</feature>
<dbReference type="PROSITE" id="PS00216">
    <property type="entry name" value="SUGAR_TRANSPORT_1"/>
    <property type="match status" value="1"/>
</dbReference>
<comment type="similarity">
    <text evidence="2">Belongs to the major facilitator superfamily. Sugar transporter (TC 2.A.1.1) family.</text>
</comment>
<evidence type="ECO:0000256" key="2">
    <source>
        <dbReference type="ARBA" id="ARBA00010992"/>
    </source>
</evidence>
<organism evidence="8 9">
    <name type="scientific">Microdochium trichocladiopsis</name>
    <dbReference type="NCBI Taxonomy" id="1682393"/>
    <lineage>
        <taxon>Eukaryota</taxon>
        <taxon>Fungi</taxon>
        <taxon>Dikarya</taxon>
        <taxon>Ascomycota</taxon>
        <taxon>Pezizomycotina</taxon>
        <taxon>Sordariomycetes</taxon>
        <taxon>Xylariomycetidae</taxon>
        <taxon>Xylariales</taxon>
        <taxon>Microdochiaceae</taxon>
        <taxon>Microdochium</taxon>
    </lineage>
</organism>
<dbReference type="InterPro" id="IPR005829">
    <property type="entry name" value="Sugar_transporter_CS"/>
</dbReference>
<dbReference type="Gene3D" id="1.20.1250.20">
    <property type="entry name" value="MFS general substrate transporter like domains"/>
    <property type="match status" value="1"/>
</dbReference>
<feature type="transmembrane region" description="Helical" evidence="6">
    <location>
        <begin position="357"/>
        <end position="373"/>
    </location>
</feature>
<dbReference type="InterPro" id="IPR050360">
    <property type="entry name" value="MFS_Sugar_Transporters"/>
</dbReference>
<dbReference type="Pfam" id="PF00083">
    <property type="entry name" value="Sugar_tr"/>
    <property type="match status" value="2"/>
</dbReference>
<evidence type="ECO:0000313" key="8">
    <source>
        <dbReference type="EMBL" id="KAH7012565.1"/>
    </source>
</evidence>
<feature type="transmembrane region" description="Helical" evidence="6">
    <location>
        <begin position="393"/>
        <end position="411"/>
    </location>
</feature>
<dbReference type="AlphaFoldDB" id="A0A9P9BHY7"/>
<reference evidence="8" key="1">
    <citation type="journal article" date="2021" name="Nat. Commun.">
        <title>Genetic determinants of endophytism in the Arabidopsis root mycobiome.</title>
        <authorList>
            <person name="Mesny F."/>
            <person name="Miyauchi S."/>
            <person name="Thiergart T."/>
            <person name="Pickel B."/>
            <person name="Atanasova L."/>
            <person name="Karlsson M."/>
            <person name="Huettel B."/>
            <person name="Barry K.W."/>
            <person name="Haridas S."/>
            <person name="Chen C."/>
            <person name="Bauer D."/>
            <person name="Andreopoulos W."/>
            <person name="Pangilinan J."/>
            <person name="LaButti K."/>
            <person name="Riley R."/>
            <person name="Lipzen A."/>
            <person name="Clum A."/>
            <person name="Drula E."/>
            <person name="Henrissat B."/>
            <person name="Kohler A."/>
            <person name="Grigoriev I.V."/>
            <person name="Martin F.M."/>
            <person name="Hacquard S."/>
        </authorList>
    </citation>
    <scope>NUCLEOTIDE SEQUENCE</scope>
    <source>
        <strain evidence="8">MPI-CAGE-CH-0230</strain>
    </source>
</reference>
<evidence type="ECO:0000256" key="1">
    <source>
        <dbReference type="ARBA" id="ARBA00004141"/>
    </source>
</evidence>
<gene>
    <name evidence="8" type="ORF">B0I36DRAFT_378320</name>
</gene>
<dbReference type="InterPro" id="IPR036259">
    <property type="entry name" value="MFS_trans_sf"/>
</dbReference>
<dbReference type="SUPFAM" id="SSF103473">
    <property type="entry name" value="MFS general substrate transporter"/>
    <property type="match status" value="1"/>
</dbReference>
<keyword evidence="5 6" id="KW-0472">Membrane</keyword>
<evidence type="ECO:0000256" key="4">
    <source>
        <dbReference type="ARBA" id="ARBA00022989"/>
    </source>
</evidence>
<evidence type="ECO:0000313" key="9">
    <source>
        <dbReference type="Proteomes" id="UP000756346"/>
    </source>
</evidence>
<dbReference type="PANTHER" id="PTHR48022">
    <property type="entry name" value="PLASTIDIC GLUCOSE TRANSPORTER 4"/>
    <property type="match status" value="1"/>
</dbReference>
<evidence type="ECO:0000256" key="6">
    <source>
        <dbReference type="SAM" id="Phobius"/>
    </source>
</evidence>
<comment type="caution">
    <text evidence="8">The sequence shown here is derived from an EMBL/GenBank/DDBJ whole genome shotgun (WGS) entry which is preliminary data.</text>
</comment>
<dbReference type="OrthoDB" id="2544694at2759"/>
<accession>A0A9P9BHY7</accession>
<dbReference type="GO" id="GO:0016020">
    <property type="term" value="C:membrane"/>
    <property type="evidence" value="ECO:0007669"/>
    <property type="project" value="UniProtKB-SubCell"/>
</dbReference>
<evidence type="ECO:0000256" key="5">
    <source>
        <dbReference type="ARBA" id="ARBA00023136"/>
    </source>
</evidence>
<dbReference type="RefSeq" id="XP_046004830.1">
    <property type="nucleotide sequence ID" value="XM_046160661.1"/>
</dbReference>
<feature type="transmembrane region" description="Helical" evidence="6">
    <location>
        <begin position="292"/>
        <end position="309"/>
    </location>
</feature>
<dbReference type="InterPro" id="IPR020846">
    <property type="entry name" value="MFS_dom"/>
</dbReference>
<feature type="transmembrane region" description="Helical" evidence="6">
    <location>
        <begin position="138"/>
        <end position="160"/>
    </location>
</feature>
<proteinExistence type="inferred from homology"/>
<dbReference type="InterPro" id="IPR005828">
    <property type="entry name" value="MFS_sugar_transport-like"/>
</dbReference>